<dbReference type="InterPro" id="IPR050640">
    <property type="entry name" value="Bact_2-comp_sensor_kinase"/>
</dbReference>
<dbReference type="PANTHER" id="PTHR34220:SF11">
    <property type="entry name" value="SENSOR PROTEIN KINASE HPTS"/>
    <property type="match status" value="1"/>
</dbReference>
<evidence type="ECO:0000256" key="4">
    <source>
        <dbReference type="ARBA" id="ARBA00022679"/>
    </source>
</evidence>
<keyword evidence="15" id="KW-1185">Reference proteome</keyword>
<evidence type="ECO:0000256" key="5">
    <source>
        <dbReference type="ARBA" id="ARBA00022692"/>
    </source>
</evidence>
<dbReference type="InterPro" id="IPR003660">
    <property type="entry name" value="HAMP_dom"/>
</dbReference>
<comment type="caution">
    <text evidence="14">The sequence shown here is derived from an EMBL/GenBank/DDBJ whole genome shotgun (WGS) entry which is preliminary data.</text>
</comment>
<evidence type="ECO:0000256" key="6">
    <source>
        <dbReference type="ARBA" id="ARBA00022741"/>
    </source>
</evidence>
<organism evidence="14 15">
    <name type="scientific">Paenibacillus athensensis</name>
    <dbReference type="NCBI Taxonomy" id="1967502"/>
    <lineage>
        <taxon>Bacteria</taxon>
        <taxon>Bacillati</taxon>
        <taxon>Bacillota</taxon>
        <taxon>Bacilli</taxon>
        <taxon>Bacillales</taxon>
        <taxon>Paenibacillaceae</taxon>
        <taxon>Paenibacillus</taxon>
    </lineage>
</organism>
<feature type="domain" description="HAMP" evidence="13">
    <location>
        <begin position="307"/>
        <end position="359"/>
    </location>
</feature>
<dbReference type="Pfam" id="PF00672">
    <property type="entry name" value="HAMP"/>
    <property type="match status" value="1"/>
</dbReference>
<dbReference type="InterPro" id="IPR036890">
    <property type="entry name" value="HATPase_C_sf"/>
</dbReference>
<evidence type="ECO:0000256" key="1">
    <source>
        <dbReference type="ARBA" id="ARBA00004651"/>
    </source>
</evidence>
<dbReference type="Pfam" id="PF06580">
    <property type="entry name" value="His_kinase"/>
    <property type="match status" value="1"/>
</dbReference>
<evidence type="ECO:0000256" key="9">
    <source>
        <dbReference type="ARBA" id="ARBA00022989"/>
    </source>
</evidence>
<name>A0A4Y8QAA6_9BACL</name>
<keyword evidence="2" id="KW-1003">Cell membrane</keyword>
<dbReference type="SMART" id="SM00304">
    <property type="entry name" value="HAMP"/>
    <property type="match status" value="1"/>
</dbReference>
<keyword evidence="8" id="KW-0067">ATP-binding</keyword>
<sequence length="589" mass="67278">MRQATLRSRLIMGFGFVTVPLVVLLLCNNLYATKVVHTQVALTNQNLLTMYMNDMDKVLEELENYLYKTAEQDQSLISLSQYGQESWEYYLAKTQTVNALYLNTNYYSAADVLFAYSTKYDDLFLAQQQSVSYEDKQLIQDKLYQLVREQHAGSAFYSSWNIVKLNDRYALVMIVDTGYQSFIGAWVDLDRLMMPLHLLNNDQRGEALLFSDAGDIMAGVNSEFVDRLEATDFRNYVKQDSQSYHIVNLEKPYLLVVQRSKLAAMSLLMLLPESSLLEGLPVFRKLTYAVPLLAAGILVFYLIFVQKSLVKPIHSLIQGMRRIRAGDLSARLDENKLTEFIVINETFNGMAKQIEHLKIDIYEEQIRTQKAELKHLQAQIHPHFFMNSLNIVYHLAQIKEYDLIQNMSLHLVRYFRYSTRTQITTITIKDELEHVYNYLSIQKLRFPESLIFDIDVEPGLESVGVPPLIVQPLAENCVIHGFSVQSGEPFAIRIRVTRDPEAPDQYLLVEVADNGKGFTPDKLAELEARVYATEPGEGSIGLWNIVRRGRLYFKSEIQMTFANALPRGASVVLRLPQGAAEPEGGNADV</sequence>
<evidence type="ECO:0000256" key="12">
    <source>
        <dbReference type="SAM" id="Phobius"/>
    </source>
</evidence>
<protein>
    <recommendedName>
        <fullName evidence="13">HAMP domain-containing protein</fullName>
    </recommendedName>
</protein>
<keyword evidence="7" id="KW-0418">Kinase</keyword>
<evidence type="ECO:0000313" key="15">
    <source>
        <dbReference type="Proteomes" id="UP000298246"/>
    </source>
</evidence>
<gene>
    <name evidence="14" type="ORF">B5M42_04990</name>
</gene>
<dbReference type="GO" id="GO:0000155">
    <property type="term" value="F:phosphorelay sensor kinase activity"/>
    <property type="evidence" value="ECO:0007669"/>
    <property type="project" value="InterPro"/>
</dbReference>
<evidence type="ECO:0000256" key="10">
    <source>
        <dbReference type="ARBA" id="ARBA00023012"/>
    </source>
</evidence>
<evidence type="ECO:0000313" key="14">
    <source>
        <dbReference type="EMBL" id="TFE90626.1"/>
    </source>
</evidence>
<keyword evidence="6" id="KW-0547">Nucleotide-binding</keyword>
<dbReference type="OrthoDB" id="759642at2"/>
<keyword evidence="9 12" id="KW-1133">Transmembrane helix</keyword>
<keyword evidence="10" id="KW-0902">Two-component regulatory system</keyword>
<dbReference type="RefSeq" id="WP_134750360.1">
    <property type="nucleotide sequence ID" value="NZ_MYFO02000008.1"/>
</dbReference>
<dbReference type="InterPro" id="IPR003594">
    <property type="entry name" value="HATPase_dom"/>
</dbReference>
<reference evidence="14 15" key="1">
    <citation type="submission" date="2017-03" db="EMBL/GenBank/DDBJ databases">
        <title>Isolation of Levoglucosan Utilizing Bacteria.</title>
        <authorList>
            <person name="Arya A.S."/>
        </authorList>
    </citation>
    <scope>NUCLEOTIDE SEQUENCE [LARGE SCALE GENOMIC DNA]</scope>
    <source>
        <strain evidence="14 15">MEC069</strain>
    </source>
</reference>
<keyword evidence="5 12" id="KW-0812">Transmembrane</keyword>
<keyword evidence="4" id="KW-0808">Transferase</keyword>
<dbReference type="SUPFAM" id="SSF55874">
    <property type="entry name" value="ATPase domain of HSP90 chaperone/DNA topoisomerase II/histidine kinase"/>
    <property type="match status" value="1"/>
</dbReference>
<evidence type="ECO:0000259" key="13">
    <source>
        <dbReference type="PROSITE" id="PS50885"/>
    </source>
</evidence>
<dbReference type="EMBL" id="MYFO01000004">
    <property type="protein sequence ID" value="TFE90626.1"/>
    <property type="molecule type" value="Genomic_DNA"/>
</dbReference>
<dbReference type="GO" id="GO:0005886">
    <property type="term" value="C:plasma membrane"/>
    <property type="evidence" value="ECO:0007669"/>
    <property type="project" value="UniProtKB-SubCell"/>
</dbReference>
<dbReference type="Pfam" id="PF02518">
    <property type="entry name" value="HATPase_c"/>
    <property type="match status" value="1"/>
</dbReference>
<keyword evidence="11 12" id="KW-0472">Membrane</keyword>
<evidence type="ECO:0000256" key="7">
    <source>
        <dbReference type="ARBA" id="ARBA00022777"/>
    </source>
</evidence>
<dbReference type="Gene3D" id="3.30.565.10">
    <property type="entry name" value="Histidine kinase-like ATPase, C-terminal domain"/>
    <property type="match status" value="1"/>
</dbReference>
<dbReference type="Gene3D" id="6.10.340.10">
    <property type="match status" value="1"/>
</dbReference>
<dbReference type="InterPro" id="IPR010559">
    <property type="entry name" value="Sig_transdc_His_kin_internal"/>
</dbReference>
<evidence type="ECO:0000256" key="2">
    <source>
        <dbReference type="ARBA" id="ARBA00022475"/>
    </source>
</evidence>
<dbReference type="SUPFAM" id="SSF158472">
    <property type="entry name" value="HAMP domain-like"/>
    <property type="match status" value="1"/>
</dbReference>
<dbReference type="CDD" id="cd06225">
    <property type="entry name" value="HAMP"/>
    <property type="match status" value="1"/>
</dbReference>
<feature type="transmembrane region" description="Helical" evidence="12">
    <location>
        <begin position="286"/>
        <end position="305"/>
    </location>
</feature>
<dbReference type="PANTHER" id="PTHR34220">
    <property type="entry name" value="SENSOR HISTIDINE KINASE YPDA"/>
    <property type="match status" value="1"/>
</dbReference>
<dbReference type="PROSITE" id="PS50885">
    <property type="entry name" value="HAMP"/>
    <property type="match status" value="1"/>
</dbReference>
<dbReference type="AlphaFoldDB" id="A0A4Y8QAA6"/>
<keyword evidence="3" id="KW-0597">Phosphoprotein</keyword>
<dbReference type="Proteomes" id="UP000298246">
    <property type="component" value="Unassembled WGS sequence"/>
</dbReference>
<evidence type="ECO:0000256" key="11">
    <source>
        <dbReference type="ARBA" id="ARBA00023136"/>
    </source>
</evidence>
<comment type="subcellular location">
    <subcellularLocation>
        <location evidence="1">Cell membrane</location>
        <topology evidence="1">Multi-pass membrane protein</topology>
    </subcellularLocation>
</comment>
<dbReference type="GO" id="GO:0005524">
    <property type="term" value="F:ATP binding"/>
    <property type="evidence" value="ECO:0007669"/>
    <property type="project" value="UniProtKB-KW"/>
</dbReference>
<proteinExistence type="predicted"/>
<evidence type="ECO:0000256" key="8">
    <source>
        <dbReference type="ARBA" id="ARBA00022840"/>
    </source>
</evidence>
<accession>A0A4Y8QAA6</accession>
<evidence type="ECO:0000256" key="3">
    <source>
        <dbReference type="ARBA" id="ARBA00022553"/>
    </source>
</evidence>